<dbReference type="PIRSF" id="PIRSF005622">
    <property type="entry name" value="Hydrgn_mat_hypD"/>
    <property type="match status" value="1"/>
</dbReference>
<dbReference type="InterPro" id="IPR002780">
    <property type="entry name" value="Hyd_form_HypD"/>
</dbReference>
<accession>A0ABS8G4Y5</accession>
<dbReference type="InterPro" id="IPR042243">
    <property type="entry name" value="HypD_1"/>
</dbReference>
<dbReference type="PANTHER" id="PTHR30149:SF0">
    <property type="entry name" value="HYDROGENASE MATURATION FACTOR HYPD"/>
    <property type="match status" value="1"/>
</dbReference>
<dbReference type="NCBIfam" id="TIGR00075">
    <property type="entry name" value="hypD"/>
    <property type="match status" value="1"/>
</dbReference>
<protein>
    <recommendedName>
        <fullName evidence="4">Hydrogenase maturation factor</fullName>
    </recommendedName>
</protein>
<sequence length="376" mass="40619">MFNRQAFRAPPAVKTLVDKIVPLARRVAEARQRPVQVMEVCGGHTHAIFHSGIDQLIGPDVEWVHGPGCPVCVLPAQAVDEAIALAQQPGAILATFGDVLRVPGRHGTLAQASAQGANVQVVYSPMDALTLAQQQPDKRVVFFAIGFDTTMPGIAFTIQAARQQGLTNIQFLCYHIRLIPTLIRLLEQDSVCIDGFIGPGHVSIVLGADAYQPIARRFGRPLVISGFEPVDLLNALLMLLQQLDEGRCEIENAYARVVNNAGNLAAKAAMAAVFDSTVCHWRGVGEVPESVNGLTPDYRAFDARSSLPRLHQGTDQEPAYCAEVLTGNRKPHQCPHFGHACQPETPMGPLMVSSEGACAAYHKYNVGKCKEPCHEG</sequence>
<evidence type="ECO:0000313" key="6">
    <source>
        <dbReference type="Proteomes" id="UP001520878"/>
    </source>
</evidence>
<dbReference type="Gene3D" id="3.40.50.11750">
    <property type="entry name" value="HypD, alpha/beta domain 1"/>
    <property type="match status" value="2"/>
</dbReference>
<evidence type="ECO:0000256" key="2">
    <source>
        <dbReference type="ARBA" id="ARBA00022723"/>
    </source>
</evidence>
<dbReference type="RefSeq" id="WP_229157578.1">
    <property type="nucleotide sequence ID" value="NZ_JAJEWP010000001.1"/>
</dbReference>
<keyword evidence="3" id="KW-0408">Iron</keyword>
<gene>
    <name evidence="5" type="primary">hypD</name>
    <name evidence="5" type="ORF">LJ739_04945</name>
</gene>
<evidence type="ECO:0000256" key="1">
    <source>
        <dbReference type="ARBA" id="ARBA00007888"/>
    </source>
</evidence>
<evidence type="ECO:0000256" key="3">
    <source>
        <dbReference type="ARBA" id="ARBA00023004"/>
    </source>
</evidence>
<dbReference type="EMBL" id="JAJEWP010000001">
    <property type="protein sequence ID" value="MCC2615583.1"/>
    <property type="molecule type" value="Genomic_DNA"/>
</dbReference>
<organism evidence="5 6">
    <name type="scientific">Fluctibacter halophilus</name>
    <dbReference type="NCBI Taxonomy" id="226011"/>
    <lineage>
        <taxon>Bacteria</taxon>
        <taxon>Pseudomonadati</taxon>
        <taxon>Pseudomonadota</taxon>
        <taxon>Gammaproteobacteria</taxon>
        <taxon>Alteromonadales</taxon>
        <taxon>Alteromonadaceae</taxon>
        <taxon>Fluctibacter</taxon>
    </lineage>
</organism>
<dbReference type="Gene3D" id="6.10.20.100">
    <property type="match status" value="1"/>
</dbReference>
<dbReference type="Proteomes" id="UP001520878">
    <property type="component" value="Unassembled WGS sequence"/>
</dbReference>
<dbReference type="InterPro" id="IPR042244">
    <property type="entry name" value="HypD_2_sf"/>
</dbReference>
<dbReference type="PANTHER" id="PTHR30149">
    <property type="entry name" value="HYDROGENASE PROTEIN ASSEMBLY PROTEIN HYPD"/>
    <property type="match status" value="1"/>
</dbReference>
<dbReference type="Pfam" id="PF01924">
    <property type="entry name" value="HypD"/>
    <property type="match status" value="1"/>
</dbReference>
<comment type="caution">
    <text evidence="5">The sequence shown here is derived from an EMBL/GenBank/DDBJ whole genome shotgun (WGS) entry which is preliminary data.</text>
</comment>
<keyword evidence="2" id="KW-0479">Metal-binding</keyword>
<comment type="similarity">
    <text evidence="1 4">Belongs to the HypD family.</text>
</comment>
<keyword evidence="6" id="KW-1185">Reference proteome</keyword>
<evidence type="ECO:0000256" key="4">
    <source>
        <dbReference type="PIRNR" id="PIRNR005622"/>
    </source>
</evidence>
<evidence type="ECO:0000313" key="5">
    <source>
        <dbReference type="EMBL" id="MCC2615583.1"/>
    </source>
</evidence>
<proteinExistence type="inferred from homology"/>
<reference evidence="5 6" key="1">
    <citation type="submission" date="2021-10" db="EMBL/GenBank/DDBJ databases">
        <title>Draft genome of Aestuariibacter halophilus JC2043.</title>
        <authorList>
            <person name="Emsley S.A."/>
            <person name="Pfannmuller K.M."/>
            <person name="Ushijima B."/>
            <person name="Saw J.H."/>
            <person name="Videau P."/>
        </authorList>
    </citation>
    <scope>NUCLEOTIDE SEQUENCE [LARGE SCALE GENOMIC DNA]</scope>
    <source>
        <strain evidence="5 6">JC2043</strain>
    </source>
</reference>
<name>A0ABS8G4Y5_9ALTE</name>